<dbReference type="PROSITE" id="PS50835">
    <property type="entry name" value="IG_LIKE"/>
    <property type="match status" value="1"/>
</dbReference>
<dbReference type="GeneID" id="106664932"/>
<evidence type="ECO:0000256" key="1">
    <source>
        <dbReference type="ARBA" id="ARBA00023157"/>
    </source>
</evidence>
<evidence type="ECO:0000313" key="4">
    <source>
        <dbReference type="EnsemblMetazoa" id="XP_014246509.1"/>
    </source>
</evidence>
<proteinExistence type="predicted"/>
<dbReference type="SUPFAM" id="SSF48726">
    <property type="entry name" value="Immunoglobulin"/>
    <property type="match status" value="2"/>
</dbReference>
<evidence type="ECO:0000256" key="2">
    <source>
        <dbReference type="SAM" id="SignalP"/>
    </source>
</evidence>
<keyword evidence="1" id="KW-1015">Disulfide bond</keyword>
<evidence type="ECO:0000313" key="5">
    <source>
        <dbReference type="Proteomes" id="UP000494040"/>
    </source>
</evidence>
<accession>A0A8I6TFH4</accession>
<dbReference type="OMA" id="DCDYELG"/>
<dbReference type="PANTHER" id="PTHR21261">
    <property type="entry name" value="BEAT PROTEIN"/>
    <property type="match status" value="1"/>
</dbReference>
<dbReference type="InterPro" id="IPR007110">
    <property type="entry name" value="Ig-like_dom"/>
</dbReference>
<dbReference type="FunFam" id="2.60.40.10:FF:000437">
    <property type="entry name" value="Beat-IIIc, isoform A"/>
    <property type="match status" value="1"/>
</dbReference>
<organism evidence="4 5">
    <name type="scientific">Cimex lectularius</name>
    <name type="common">Bed bug</name>
    <name type="synonym">Acanthia lectularia</name>
    <dbReference type="NCBI Taxonomy" id="79782"/>
    <lineage>
        <taxon>Eukaryota</taxon>
        <taxon>Metazoa</taxon>
        <taxon>Ecdysozoa</taxon>
        <taxon>Arthropoda</taxon>
        <taxon>Hexapoda</taxon>
        <taxon>Insecta</taxon>
        <taxon>Pterygota</taxon>
        <taxon>Neoptera</taxon>
        <taxon>Paraneoptera</taxon>
        <taxon>Hemiptera</taxon>
        <taxon>Heteroptera</taxon>
        <taxon>Panheteroptera</taxon>
        <taxon>Cimicomorpha</taxon>
        <taxon>Cimicidae</taxon>
        <taxon>Cimex</taxon>
    </lineage>
</organism>
<protein>
    <recommendedName>
        <fullName evidence="3">Ig-like domain-containing protein</fullName>
    </recommendedName>
</protein>
<dbReference type="AlphaFoldDB" id="A0A8I6TFH4"/>
<sequence length="278" mass="30984">MGSSAVFAIALIILFTGANCLKLVRLSVPQYKLRGELAILECQYELEGDTLYALKWYKENEEFYKYVPKSNPPQVSYKVEGIKVDHQLSDSRQVALRGVNLKSTGMYKCEVSAEAPSFSSASREAKMEVLFLPTNGPHISGEKKQYMIGDQINLNCTSSKSYPASVLDWYINEQLVPQSGVKKYPDTIHPHGLITSSLGLTMTVMPQHFIEGSMRLKCVASLSPVLWKGDRESVVQSMVSLLDNREALLLVKGDATLRSATWWLIPVMTGLTMFFGKS</sequence>
<dbReference type="InterPro" id="IPR036179">
    <property type="entry name" value="Ig-like_dom_sf"/>
</dbReference>
<keyword evidence="5" id="KW-1185">Reference proteome</keyword>
<keyword evidence="2" id="KW-0732">Signal</keyword>
<dbReference type="Pfam" id="PF08205">
    <property type="entry name" value="C2-set_2"/>
    <property type="match status" value="1"/>
</dbReference>
<feature type="domain" description="Ig-like" evidence="3">
    <location>
        <begin position="35"/>
        <end position="128"/>
    </location>
</feature>
<name>A0A8I6TFH4_CIMLE</name>
<feature type="signal peptide" evidence="2">
    <location>
        <begin position="1"/>
        <end position="20"/>
    </location>
</feature>
<reference evidence="4" key="1">
    <citation type="submission" date="2022-01" db="UniProtKB">
        <authorList>
            <consortium name="EnsemblMetazoa"/>
        </authorList>
    </citation>
    <scope>IDENTIFICATION</scope>
</reference>
<dbReference type="Proteomes" id="UP000494040">
    <property type="component" value="Unassembled WGS sequence"/>
</dbReference>
<evidence type="ECO:0000259" key="3">
    <source>
        <dbReference type="PROSITE" id="PS50835"/>
    </source>
</evidence>
<dbReference type="RefSeq" id="XP_014246509.1">
    <property type="nucleotide sequence ID" value="XM_014391023.2"/>
</dbReference>
<dbReference type="PANTHER" id="PTHR21261:SF14">
    <property type="entry name" value="BEATEN PATH IV, ISOFORM B"/>
    <property type="match status" value="1"/>
</dbReference>
<dbReference type="InterPro" id="IPR013783">
    <property type="entry name" value="Ig-like_fold"/>
</dbReference>
<dbReference type="InterPro" id="IPR013162">
    <property type="entry name" value="CD80_C2-set"/>
</dbReference>
<feature type="chain" id="PRO_5035216913" description="Ig-like domain-containing protein" evidence="2">
    <location>
        <begin position="21"/>
        <end position="278"/>
    </location>
</feature>
<dbReference type="EnsemblMetazoa" id="XM_014391023.2">
    <property type="protein sequence ID" value="XP_014246509.1"/>
    <property type="gene ID" value="LOC106664932"/>
</dbReference>
<dbReference type="KEGG" id="clec:106664932"/>
<dbReference type="Gene3D" id="2.60.40.10">
    <property type="entry name" value="Immunoglobulins"/>
    <property type="match status" value="2"/>
</dbReference>
<dbReference type="OrthoDB" id="6415662at2759"/>